<keyword evidence="7" id="KW-0812">Transmembrane</keyword>
<evidence type="ECO:0000256" key="13">
    <source>
        <dbReference type="SAM" id="MobiDB-lite"/>
    </source>
</evidence>
<dbReference type="InParanoid" id="A0A3B3IM19"/>
<dbReference type="AlphaFoldDB" id="A0A3B3IM19"/>
<evidence type="ECO:0000256" key="3">
    <source>
        <dbReference type="ARBA" id="ARBA00004651"/>
    </source>
</evidence>
<evidence type="ECO:0000256" key="9">
    <source>
        <dbReference type="ARBA" id="ARBA00022989"/>
    </source>
</evidence>
<evidence type="ECO:0000256" key="11">
    <source>
        <dbReference type="ARBA" id="ARBA00023136"/>
    </source>
</evidence>
<dbReference type="Bgee" id="ENSORLG00000016663">
    <property type="expression patterns" value="Expressed in heart and 14 other cell types or tissues"/>
</dbReference>
<dbReference type="PANTHER" id="PTHR15989">
    <property type="entry name" value="VEZATIN"/>
    <property type="match status" value="1"/>
</dbReference>
<keyword evidence="10" id="KW-0175">Coiled coil</keyword>
<evidence type="ECO:0000256" key="10">
    <source>
        <dbReference type="ARBA" id="ARBA00023054"/>
    </source>
</evidence>
<sequence length="877" mass="96030">MLGFIVRPSSRMGELQQVKDESIFSASLPEMQAGGGWRTSASKKKKKSIVFSAVVNLRLLSCLQNSPLFQCLQDLGYTDFEACPTASQQEECGGQEEDLSSAGASRGCFWRLVDALWTWSPLFQASGSQKLEKQLVSRRRFVCMEGKPPFFLNFSRSVFASLQDSAFGQYSVRCILDQDVLLQEDVELIELLDPSLLSLSSSPSGSPARASSLPKPSLISQPSPWDVAALLGLAAVLLGLCSSSSSSEGPWLLALAPWGLTLLGWVGLRGAALWRRGRMQRAVHSRATQLQALLHDSKTLTGLSRKALRLVQETEVISRGFTLLLDRVSAASSFSRAGPGAMPRGQQLIGLRKALYRALRSAFRASRRATCHMLKAFPLSSEIDNVTNYVCAVPLKELGLGLGIEHLGDEQAQELTDDYSLPALKMLFQLWVGQSSECFRRLALLLSPYRTDEPEEGKSKAVGSPPLPMHRSIAAMTEPLHHALTSCLAEVQRSYDFHRHFETQPRTASSDRTGRAREKCRELNTLHTSIRSLQLHLKALLSEMIILEDDLEKLMVSREPTELTLEGYQDLSDRLQQLQPHMQASAGCWEDTVNQVERMLRRANACTGDPAPPERCDPPEAAAPAPPPSFPLILDKDPVPEELEWEAYVSDSDSDGEGGGSWSDVFSPEERERQRREREESRRVLSELKAVLGFRASEGERMKRKQLLFNDQAAAPPSALSDPATALSDASTDEGGNPPSQRPAGNEEEEGEGKAGRVTPDPSAVAVTEFSCGVEREDPGATSVCSSGGGGGASELHQYDGVEGEEQNALECFLRPKIPAVSVMDRLTEMHGSETVSFSSAIAAQVAARSQSLMSMEEQTFGDDDDEEEVEESSRRT</sequence>
<evidence type="ECO:0000313" key="16">
    <source>
        <dbReference type="Proteomes" id="UP000001038"/>
    </source>
</evidence>
<protein>
    <recommendedName>
        <fullName evidence="5">Vezatin</fullName>
    </recommendedName>
</protein>
<feature type="compositionally biased region" description="Acidic residues" evidence="13">
    <location>
        <begin position="860"/>
        <end position="871"/>
    </location>
</feature>
<keyword evidence="8" id="KW-0965">Cell junction</keyword>
<feature type="domain" description="Myosin-binding" evidence="14">
    <location>
        <begin position="232"/>
        <end position="538"/>
    </location>
</feature>
<dbReference type="InterPro" id="IPR026859">
    <property type="entry name" value="Myosin-bd"/>
</dbReference>
<dbReference type="GO" id="GO:0005634">
    <property type="term" value="C:nucleus"/>
    <property type="evidence" value="ECO:0007669"/>
    <property type="project" value="UniProtKB-SubCell"/>
</dbReference>
<feature type="region of interest" description="Disordered" evidence="13">
    <location>
        <begin position="852"/>
        <end position="877"/>
    </location>
</feature>
<proteinExistence type="inferred from homology"/>
<evidence type="ECO:0000256" key="1">
    <source>
        <dbReference type="ARBA" id="ARBA00004123"/>
    </source>
</evidence>
<dbReference type="Pfam" id="PF12632">
    <property type="entry name" value="Vezatin"/>
    <property type="match status" value="1"/>
</dbReference>
<dbReference type="InterPro" id="IPR026858">
    <property type="entry name" value="Vezatin"/>
</dbReference>
<evidence type="ECO:0000256" key="12">
    <source>
        <dbReference type="ARBA" id="ARBA00023242"/>
    </source>
</evidence>
<reference evidence="15" key="2">
    <citation type="submission" date="2025-08" db="UniProtKB">
        <authorList>
            <consortium name="Ensembl"/>
        </authorList>
    </citation>
    <scope>IDENTIFICATION</scope>
    <source>
        <strain evidence="15">Hd-rR</strain>
    </source>
</reference>
<reference evidence="15 16" key="1">
    <citation type="journal article" date="2007" name="Nature">
        <title>The medaka draft genome and insights into vertebrate genome evolution.</title>
        <authorList>
            <person name="Kasahara M."/>
            <person name="Naruse K."/>
            <person name="Sasaki S."/>
            <person name="Nakatani Y."/>
            <person name="Qu W."/>
            <person name="Ahsan B."/>
            <person name="Yamada T."/>
            <person name="Nagayasu Y."/>
            <person name="Doi K."/>
            <person name="Kasai Y."/>
            <person name="Jindo T."/>
            <person name="Kobayashi D."/>
            <person name="Shimada A."/>
            <person name="Toyoda A."/>
            <person name="Kuroki Y."/>
            <person name="Fujiyama A."/>
            <person name="Sasaki T."/>
            <person name="Shimizu A."/>
            <person name="Asakawa S."/>
            <person name="Shimizu N."/>
            <person name="Hashimoto S."/>
            <person name="Yang J."/>
            <person name="Lee Y."/>
            <person name="Matsushima K."/>
            <person name="Sugano S."/>
            <person name="Sakaizumi M."/>
            <person name="Narita T."/>
            <person name="Ohishi K."/>
            <person name="Haga S."/>
            <person name="Ohta F."/>
            <person name="Nomoto H."/>
            <person name="Nogata K."/>
            <person name="Morishita T."/>
            <person name="Endo T."/>
            <person name="Shin-I T."/>
            <person name="Takeda H."/>
            <person name="Morishita S."/>
            <person name="Kohara Y."/>
        </authorList>
    </citation>
    <scope>NUCLEOTIDE SEQUENCE [LARGE SCALE GENOMIC DNA]</scope>
    <source>
        <strain evidence="15 16">Hd-rR</strain>
    </source>
</reference>
<feature type="compositionally biased region" description="Basic and acidic residues" evidence="13">
    <location>
        <begin position="668"/>
        <end position="683"/>
    </location>
</feature>
<keyword evidence="11" id="KW-0472">Membrane</keyword>
<feature type="region of interest" description="Disordered" evidence="13">
    <location>
        <begin position="713"/>
        <end position="765"/>
    </location>
</feature>
<dbReference type="GO" id="GO:0005886">
    <property type="term" value="C:plasma membrane"/>
    <property type="evidence" value="ECO:0000318"/>
    <property type="project" value="GO_Central"/>
</dbReference>
<feature type="compositionally biased region" description="Low complexity" evidence="13">
    <location>
        <begin position="713"/>
        <end position="730"/>
    </location>
</feature>
<evidence type="ECO:0000256" key="2">
    <source>
        <dbReference type="ARBA" id="ARBA00004536"/>
    </source>
</evidence>
<organism evidence="15 16">
    <name type="scientific">Oryzias latipes</name>
    <name type="common">Japanese rice fish</name>
    <name type="synonym">Japanese killifish</name>
    <dbReference type="NCBI Taxonomy" id="8090"/>
    <lineage>
        <taxon>Eukaryota</taxon>
        <taxon>Metazoa</taxon>
        <taxon>Chordata</taxon>
        <taxon>Craniata</taxon>
        <taxon>Vertebrata</taxon>
        <taxon>Euteleostomi</taxon>
        <taxon>Actinopterygii</taxon>
        <taxon>Neopterygii</taxon>
        <taxon>Teleostei</taxon>
        <taxon>Neoteleostei</taxon>
        <taxon>Acanthomorphata</taxon>
        <taxon>Ovalentaria</taxon>
        <taxon>Atherinomorphae</taxon>
        <taxon>Beloniformes</taxon>
        <taxon>Adrianichthyidae</taxon>
        <taxon>Oryziinae</taxon>
        <taxon>Oryzias</taxon>
    </lineage>
</organism>
<evidence type="ECO:0000313" key="15">
    <source>
        <dbReference type="Ensembl" id="ENSORLP00000044909.1"/>
    </source>
</evidence>
<accession>A0A3B3IM19</accession>
<keyword evidence="6" id="KW-1003">Cell membrane</keyword>
<feature type="region of interest" description="Disordered" evidence="13">
    <location>
        <begin position="649"/>
        <end position="683"/>
    </location>
</feature>
<evidence type="ECO:0000256" key="8">
    <source>
        <dbReference type="ARBA" id="ARBA00022949"/>
    </source>
</evidence>
<dbReference type="GeneTree" id="ENSGT00390000003290"/>
<name>A0A3B3IM19_ORYLA</name>
<dbReference type="GO" id="GO:0017022">
    <property type="term" value="F:myosin binding"/>
    <property type="evidence" value="ECO:0007669"/>
    <property type="project" value="InterPro"/>
</dbReference>
<evidence type="ECO:0000259" key="14">
    <source>
        <dbReference type="Pfam" id="PF12632"/>
    </source>
</evidence>
<evidence type="ECO:0000256" key="7">
    <source>
        <dbReference type="ARBA" id="ARBA00022692"/>
    </source>
</evidence>
<keyword evidence="12" id="KW-0539">Nucleus</keyword>
<dbReference type="Ensembl" id="ENSORLT00000044276.1">
    <property type="protein sequence ID" value="ENSORLP00000044909.1"/>
    <property type="gene ID" value="ENSORLG00000016663.2"/>
</dbReference>
<evidence type="ECO:0000256" key="5">
    <source>
        <dbReference type="ARBA" id="ARBA00018125"/>
    </source>
</evidence>
<comment type="similarity">
    <text evidence="4">Belongs to the vezatin family.</text>
</comment>
<feature type="region of interest" description="Disordered" evidence="13">
    <location>
        <begin position="605"/>
        <end position="635"/>
    </location>
</feature>
<dbReference type="Proteomes" id="UP000001038">
    <property type="component" value="Chromosome 23"/>
</dbReference>
<evidence type="ECO:0000256" key="6">
    <source>
        <dbReference type="ARBA" id="ARBA00022475"/>
    </source>
</evidence>
<dbReference type="GO" id="GO:0098609">
    <property type="term" value="P:cell-cell adhesion"/>
    <property type="evidence" value="ECO:0000318"/>
    <property type="project" value="GO_Central"/>
</dbReference>
<gene>
    <name evidence="15" type="primary">VEZT</name>
    <name evidence="15" type="synonym">vezt</name>
</gene>
<dbReference type="PANTHER" id="PTHR15989:SF5">
    <property type="entry name" value="VEZATIN"/>
    <property type="match status" value="1"/>
</dbReference>
<keyword evidence="9" id="KW-1133">Transmembrane helix</keyword>
<reference evidence="15" key="3">
    <citation type="submission" date="2025-09" db="UniProtKB">
        <authorList>
            <consortium name="Ensembl"/>
        </authorList>
    </citation>
    <scope>IDENTIFICATION</scope>
    <source>
        <strain evidence="15">Hd-rR</strain>
    </source>
</reference>
<dbReference type="GO" id="GO:0005912">
    <property type="term" value="C:adherens junction"/>
    <property type="evidence" value="ECO:0007669"/>
    <property type="project" value="UniProtKB-SubCell"/>
</dbReference>
<keyword evidence="16" id="KW-1185">Reference proteome</keyword>
<comment type="subcellular location">
    <subcellularLocation>
        <location evidence="2">Cell junction</location>
        <location evidence="2">Adherens junction</location>
    </subcellularLocation>
    <subcellularLocation>
        <location evidence="3">Cell membrane</location>
        <topology evidence="3">Multi-pass membrane protein</topology>
    </subcellularLocation>
    <subcellularLocation>
        <location evidence="1">Nucleus</location>
    </subcellularLocation>
</comment>
<evidence type="ECO:0000256" key="4">
    <source>
        <dbReference type="ARBA" id="ARBA00007245"/>
    </source>
</evidence>
<dbReference type="STRING" id="8090.ENSORLP00000044909"/>